<dbReference type="AlphaFoldDB" id="A0AA46ADP8"/>
<dbReference type="InterPro" id="IPR045584">
    <property type="entry name" value="Pilin-like"/>
</dbReference>
<dbReference type="EMBL" id="FXTX01000004">
    <property type="protein sequence ID" value="SMP06897.1"/>
    <property type="molecule type" value="Genomic_DNA"/>
</dbReference>
<dbReference type="GO" id="GO:0009306">
    <property type="term" value="P:protein secretion"/>
    <property type="evidence" value="ECO:0007669"/>
    <property type="project" value="InterPro"/>
</dbReference>
<dbReference type="PIRSF" id="PIRSF002786">
    <property type="entry name" value="XcpX"/>
    <property type="match status" value="1"/>
</dbReference>
<evidence type="ECO:0000256" key="6">
    <source>
        <dbReference type="ARBA" id="ARBA00022692"/>
    </source>
</evidence>
<dbReference type="GO" id="GO:0005886">
    <property type="term" value="C:plasma membrane"/>
    <property type="evidence" value="ECO:0007669"/>
    <property type="project" value="UniProtKB-SubCell"/>
</dbReference>
<dbReference type="InterPro" id="IPR049031">
    <property type="entry name" value="T2SSK_SAM-like_1st"/>
</dbReference>
<keyword evidence="3" id="KW-0813">Transport</keyword>
<dbReference type="Proteomes" id="UP001157947">
    <property type="component" value="Unassembled WGS sequence"/>
</dbReference>
<evidence type="ECO:0000256" key="1">
    <source>
        <dbReference type="ARBA" id="ARBA00004533"/>
    </source>
</evidence>
<reference evidence="11" key="1">
    <citation type="submission" date="2017-05" db="EMBL/GenBank/DDBJ databases">
        <authorList>
            <person name="Varghese N."/>
            <person name="Submissions S."/>
        </authorList>
    </citation>
    <scope>NUCLEOTIDE SEQUENCE</scope>
    <source>
        <strain evidence="11">DSM 18763</strain>
    </source>
</reference>
<evidence type="ECO:0000256" key="8">
    <source>
        <dbReference type="ARBA" id="ARBA00022989"/>
    </source>
</evidence>
<sequence length="301" mass="34892">MIIIFVISIITTLTFLLTSITDDIYIFQSYVNDYKNKEQLYLISDASLNAVKDFLLSDSDDIDTLQDKWATEMPLVIDNIKLKINIIDQERFLNPNILLNNDGKNINQRVFPVFERLFENIGYNKSLLFNIIDWIDKDSISQGGKENYTEYPAKNGFIDSLEEMKLIDGVTKEIYNGYIISGKFIPGFRTLFSPYSNGKININTASKWILQSLDPSLTEQIVANIISYREKKPFKNINDLSLVDGVNSDIIYRLKQLDIVDVKSENFLVDIEINLNDNIYHLTALLERKNKDINIIWRKIY</sequence>
<dbReference type="PANTHER" id="PTHR38831">
    <property type="entry name" value="TYPE II SECRETION SYSTEM PROTEIN K"/>
    <property type="match status" value="1"/>
</dbReference>
<dbReference type="RefSeq" id="WP_265134345.1">
    <property type="nucleotide sequence ID" value="NZ_FXTX01000004.1"/>
</dbReference>
<dbReference type="Gene3D" id="3.30.1300.30">
    <property type="entry name" value="GSPII I/J protein-like"/>
    <property type="match status" value="1"/>
</dbReference>
<comment type="similarity">
    <text evidence="2">Belongs to the GSP K family.</text>
</comment>
<dbReference type="SUPFAM" id="SSF47781">
    <property type="entry name" value="RuvA domain 2-like"/>
    <property type="match status" value="1"/>
</dbReference>
<proteinExistence type="inferred from homology"/>
<dbReference type="PANTHER" id="PTHR38831:SF2">
    <property type="entry name" value="TYPE II SECRETION SYSTEM PROTEIN K"/>
    <property type="match status" value="1"/>
</dbReference>
<dbReference type="SUPFAM" id="SSF158544">
    <property type="entry name" value="GspK insert domain-like"/>
    <property type="match status" value="1"/>
</dbReference>
<evidence type="ECO:0000256" key="4">
    <source>
        <dbReference type="ARBA" id="ARBA00022475"/>
    </source>
</evidence>
<keyword evidence="7" id="KW-0653">Protein transport</keyword>
<evidence type="ECO:0000313" key="12">
    <source>
        <dbReference type="Proteomes" id="UP001157947"/>
    </source>
</evidence>
<keyword evidence="5" id="KW-0997">Cell inner membrane</keyword>
<dbReference type="InterPro" id="IPR005628">
    <property type="entry name" value="GspK"/>
</dbReference>
<dbReference type="SUPFAM" id="SSF54523">
    <property type="entry name" value="Pili subunits"/>
    <property type="match status" value="1"/>
</dbReference>
<gene>
    <name evidence="11" type="ORF">SAMN06264868_104103</name>
</gene>
<name>A0AA46ADP8_9AQUI</name>
<dbReference type="Pfam" id="PF21687">
    <property type="entry name" value="T2SSK_1st"/>
    <property type="match status" value="1"/>
</dbReference>
<protein>
    <submittedName>
        <fullName evidence="11">General secretion pathway protein K</fullName>
    </submittedName>
</protein>
<evidence type="ECO:0000256" key="7">
    <source>
        <dbReference type="ARBA" id="ARBA00022927"/>
    </source>
</evidence>
<keyword evidence="6" id="KW-0812">Transmembrane</keyword>
<keyword evidence="12" id="KW-1185">Reference proteome</keyword>
<keyword evidence="9" id="KW-0472">Membrane</keyword>
<comment type="caution">
    <text evidence="11">The sequence shown here is derived from an EMBL/GenBank/DDBJ whole genome shotgun (WGS) entry which is preliminary data.</text>
</comment>
<evidence type="ECO:0000313" key="11">
    <source>
        <dbReference type="EMBL" id="SMP06897.1"/>
    </source>
</evidence>
<feature type="domain" description="T2SS protein K first SAM-like" evidence="10">
    <location>
        <begin position="96"/>
        <end position="176"/>
    </location>
</feature>
<evidence type="ECO:0000256" key="5">
    <source>
        <dbReference type="ARBA" id="ARBA00022519"/>
    </source>
</evidence>
<dbReference type="InterPro" id="IPR010994">
    <property type="entry name" value="RuvA_2-like"/>
</dbReference>
<dbReference type="Pfam" id="PF12836">
    <property type="entry name" value="HHH_3"/>
    <property type="match status" value="1"/>
</dbReference>
<evidence type="ECO:0000259" key="10">
    <source>
        <dbReference type="Pfam" id="PF21687"/>
    </source>
</evidence>
<keyword evidence="4" id="KW-1003">Cell membrane</keyword>
<comment type="subcellular location">
    <subcellularLocation>
        <location evidence="1">Cell inner membrane</location>
    </subcellularLocation>
</comment>
<dbReference type="Gene3D" id="1.10.40.60">
    <property type="entry name" value="EpsJ-like"/>
    <property type="match status" value="2"/>
</dbReference>
<evidence type="ECO:0000256" key="2">
    <source>
        <dbReference type="ARBA" id="ARBA00007246"/>
    </source>
</evidence>
<evidence type="ECO:0000256" key="3">
    <source>
        <dbReference type="ARBA" id="ARBA00022448"/>
    </source>
</evidence>
<dbReference type="InterPro" id="IPR038072">
    <property type="entry name" value="GspK_central_sf"/>
</dbReference>
<evidence type="ECO:0000256" key="9">
    <source>
        <dbReference type="ARBA" id="ARBA00023136"/>
    </source>
</evidence>
<accession>A0AA46ADP8</accession>
<organism evidence="11 12">
    <name type="scientific">Venenivibrio stagnispumantis</name>
    <dbReference type="NCBI Taxonomy" id="407998"/>
    <lineage>
        <taxon>Bacteria</taxon>
        <taxon>Pseudomonadati</taxon>
        <taxon>Aquificota</taxon>
        <taxon>Aquificia</taxon>
        <taxon>Aquificales</taxon>
        <taxon>Hydrogenothermaceae</taxon>
        <taxon>Venenivibrio</taxon>
    </lineage>
</organism>
<keyword evidence="8" id="KW-1133">Transmembrane helix</keyword>